<keyword evidence="3" id="KW-1185">Reference proteome</keyword>
<dbReference type="RefSeq" id="WP_068758161.1">
    <property type="nucleotide sequence ID" value="NZ_KQ950185.1"/>
</dbReference>
<keyword evidence="1" id="KW-0732">Signal</keyword>
<dbReference type="AlphaFoldDB" id="A0A147KJ08"/>
<dbReference type="Proteomes" id="UP000074382">
    <property type="component" value="Unassembled WGS sequence"/>
</dbReference>
<dbReference type="PATRIC" id="fig|665004.4.peg.3519"/>
<proteinExistence type="predicted"/>
<dbReference type="EMBL" id="LGEM01000032">
    <property type="protein sequence ID" value="KUP97277.1"/>
    <property type="molecule type" value="Genomic_DNA"/>
</dbReference>
<reference evidence="3" key="1">
    <citation type="journal article" date="2017" name="Acta Aliment.">
        <title>Plant polysaccharide degrading enzyme system of Thermpbifida cellulosilytica TB100 revealed by de novo genome project data.</title>
        <authorList>
            <person name="Toth A."/>
            <person name="Baka E."/>
            <person name="Luzics S."/>
            <person name="Bata-Vidacs I."/>
            <person name="Nagy I."/>
            <person name="Balint B."/>
            <person name="Herceg R."/>
            <person name="Olasz F."/>
            <person name="Wilk T."/>
            <person name="Nagy T."/>
            <person name="Kriszt B."/>
            <person name="Nagy I."/>
            <person name="Kukolya J."/>
        </authorList>
    </citation>
    <scope>NUCLEOTIDE SEQUENCE [LARGE SCALE GENOMIC DNA]</scope>
    <source>
        <strain evidence="3">TB100</strain>
    </source>
</reference>
<organism evidence="2 3">
    <name type="scientific">Thermobifida cellulosilytica TB100</name>
    <dbReference type="NCBI Taxonomy" id="665004"/>
    <lineage>
        <taxon>Bacteria</taxon>
        <taxon>Bacillati</taxon>
        <taxon>Actinomycetota</taxon>
        <taxon>Actinomycetes</taxon>
        <taxon>Streptosporangiales</taxon>
        <taxon>Nocardiopsidaceae</taxon>
        <taxon>Thermobifida</taxon>
    </lineage>
</organism>
<name>A0A147KJ08_THECS</name>
<feature type="signal peptide" evidence="1">
    <location>
        <begin position="1"/>
        <end position="26"/>
    </location>
</feature>
<accession>A0A147KJ08</accession>
<evidence type="ECO:0000313" key="3">
    <source>
        <dbReference type="Proteomes" id="UP000074382"/>
    </source>
</evidence>
<feature type="chain" id="PRO_5007549878" evidence="1">
    <location>
        <begin position="27"/>
        <end position="177"/>
    </location>
</feature>
<protein>
    <submittedName>
        <fullName evidence="2">Uncharacterized protein</fullName>
    </submittedName>
</protein>
<comment type="caution">
    <text evidence="2">The sequence shown here is derived from an EMBL/GenBank/DDBJ whole genome shotgun (WGS) entry which is preliminary data.</text>
</comment>
<gene>
    <name evidence="2" type="ORF">AC529_07830</name>
</gene>
<sequence length="177" mass="18631">MRKSAAAALLLGTLLGTALIASPAHADSLATTDRAEAVEQAEAQGWRRGSTSFHGLLWFDRFHGRTDRVFPAVQTLGVCEPGHGRFTGLMAGPLNGDLADFGFLAPVQAEGGYDQGHSLTVEGAYTLDEALGGDAADGVHEVRLSCLSENGEVSEKHFAAAILVGGKQWIYAGPVRR</sequence>
<evidence type="ECO:0000256" key="1">
    <source>
        <dbReference type="SAM" id="SignalP"/>
    </source>
</evidence>
<evidence type="ECO:0000313" key="2">
    <source>
        <dbReference type="EMBL" id="KUP97277.1"/>
    </source>
</evidence>